<dbReference type="OrthoDB" id="6364363at2759"/>
<dbReference type="Proteomes" id="UP000194236">
    <property type="component" value="Unassembled WGS sequence"/>
</dbReference>
<proteinExistence type="predicted"/>
<evidence type="ECO:0000259" key="2">
    <source>
        <dbReference type="PROSITE" id="PS50940"/>
    </source>
</evidence>
<sequence>MSDYQQQQLFATKAAIKAALQNGDKDFSILDYLNRMKAKIDSERLRQQQQQSGGGDDGQSGSVPHMPTSLPGGATIHPDQIIEQIKDIDQKHGGIDGGNLGVRFDEQIKEDLNKLLPYDPRPSTGSSGSGRPSDDSDADVNIGSVPSGSYGSSGPSGSAGSNAGSGAPYASGAGPSGGQYGGPSGLGVRPGVIPPPFVTPIGNHTGTYPPIPTLGTPASAYPSRFPGRLLSALTLYPGVRNSTFPGFPGYIRFDYPGYSTVPYTGFRCDLQAYKIGYYADVAAGCQVFHICQRDGRMDSFLCPNGTLFHQKVMTCDWWYLVNCPSSPSYYYLNGRIGVLPPLPATL</sequence>
<feature type="non-terminal residue" evidence="3">
    <location>
        <position position="346"/>
    </location>
</feature>
<name>A0A1Y3AVC3_EURMA</name>
<evidence type="ECO:0000313" key="4">
    <source>
        <dbReference type="Proteomes" id="UP000194236"/>
    </source>
</evidence>
<dbReference type="SUPFAM" id="SSF57625">
    <property type="entry name" value="Invertebrate chitin-binding proteins"/>
    <property type="match status" value="1"/>
</dbReference>
<feature type="domain" description="Chitin-binding type-2" evidence="2">
    <location>
        <begin position="265"/>
        <end position="325"/>
    </location>
</feature>
<dbReference type="InterPro" id="IPR052976">
    <property type="entry name" value="Scoloptoxin-like"/>
</dbReference>
<evidence type="ECO:0000256" key="1">
    <source>
        <dbReference type="SAM" id="MobiDB-lite"/>
    </source>
</evidence>
<dbReference type="InterPro" id="IPR036508">
    <property type="entry name" value="Chitin-bd_dom_sf"/>
</dbReference>
<dbReference type="PANTHER" id="PTHR22933:SF44">
    <property type="entry name" value="RE15157P"/>
    <property type="match status" value="1"/>
</dbReference>
<dbReference type="GO" id="GO:0005576">
    <property type="term" value="C:extracellular region"/>
    <property type="evidence" value="ECO:0007669"/>
    <property type="project" value="InterPro"/>
</dbReference>
<feature type="region of interest" description="Disordered" evidence="1">
    <location>
        <begin position="114"/>
        <end position="166"/>
    </location>
</feature>
<dbReference type="AlphaFoldDB" id="A0A1Y3AVC3"/>
<dbReference type="Pfam" id="PF01607">
    <property type="entry name" value="CBM_14"/>
    <property type="match status" value="1"/>
</dbReference>
<accession>A0A1Y3AVC3</accession>
<dbReference type="SMART" id="SM00494">
    <property type="entry name" value="ChtBD2"/>
    <property type="match status" value="1"/>
</dbReference>
<gene>
    <name evidence="3" type="ORF">BLA29_005711</name>
</gene>
<dbReference type="Gene3D" id="2.170.140.10">
    <property type="entry name" value="Chitin binding domain"/>
    <property type="match status" value="1"/>
</dbReference>
<dbReference type="EMBL" id="MUJZ01060113">
    <property type="protein sequence ID" value="OTF71613.1"/>
    <property type="molecule type" value="Genomic_DNA"/>
</dbReference>
<protein>
    <recommendedName>
        <fullName evidence="2">Chitin-binding type-2 domain-containing protein</fullName>
    </recommendedName>
</protein>
<dbReference type="PANTHER" id="PTHR22933">
    <property type="entry name" value="FI18007P1-RELATED"/>
    <property type="match status" value="1"/>
</dbReference>
<keyword evidence="4" id="KW-1185">Reference proteome</keyword>
<dbReference type="GO" id="GO:0008061">
    <property type="term" value="F:chitin binding"/>
    <property type="evidence" value="ECO:0007669"/>
    <property type="project" value="InterPro"/>
</dbReference>
<organism evidence="3 4">
    <name type="scientific">Euroglyphus maynei</name>
    <name type="common">Mayne's house dust mite</name>
    <dbReference type="NCBI Taxonomy" id="6958"/>
    <lineage>
        <taxon>Eukaryota</taxon>
        <taxon>Metazoa</taxon>
        <taxon>Ecdysozoa</taxon>
        <taxon>Arthropoda</taxon>
        <taxon>Chelicerata</taxon>
        <taxon>Arachnida</taxon>
        <taxon>Acari</taxon>
        <taxon>Acariformes</taxon>
        <taxon>Sarcoptiformes</taxon>
        <taxon>Astigmata</taxon>
        <taxon>Psoroptidia</taxon>
        <taxon>Analgoidea</taxon>
        <taxon>Pyroglyphidae</taxon>
        <taxon>Pyroglyphinae</taxon>
        <taxon>Euroglyphus</taxon>
    </lineage>
</organism>
<reference evidence="3 4" key="1">
    <citation type="submission" date="2017-03" db="EMBL/GenBank/DDBJ databases">
        <title>Genome Survey of Euroglyphus maynei.</title>
        <authorList>
            <person name="Arlian L.G."/>
            <person name="Morgan M.S."/>
            <person name="Rider S.D."/>
        </authorList>
    </citation>
    <scope>NUCLEOTIDE SEQUENCE [LARGE SCALE GENOMIC DNA]</scope>
    <source>
        <strain evidence="3">Arlian Lab</strain>
        <tissue evidence="3">Whole body</tissue>
    </source>
</reference>
<dbReference type="PROSITE" id="PS50940">
    <property type="entry name" value="CHIT_BIND_II"/>
    <property type="match status" value="1"/>
</dbReference>
<feature type="compositionally biased region" description="Low complexity" evidence="1">
    <location>
        <begin position="143"/>
        <end position="166"/>
    </location>
</feature>
<feature type="region of interest" description="Disordered" evidence="1">
    <location>
        <begin position="41"/>
        <end position="75"/>
    </location>
</feature>
<comment type="caution">
    <text evidence="3">The sequence shown here is derived from an EMBL/GenBank/DDBJ whole genome shotgun (WGS) entry which is preliminary data.</text>
</comment>
<dbReference type="InterPro" id="IPR002557">
    <property type="entry name" value="Chitin-bd_dom"/>
</dbReference>
<feature type="compositionally biased region" description="Low complexity" evidence="1">
    <location>
        <begin position="121"/>
        <end position="131"/>
    </location>
</feature>
<evidence type="ECO:0000313" key="3">
    <source>
        <dbReference type="EMBL" id="OTF71613.1"/>
    </source>
</evidence>